<comment type="caution">
    <text evidence="1">The sequence shown here is derived from an EMBL/GenBank/DDBJ whole genome shotgun (WGS) entry which is preliminary data.</text>
</comment>
<reference evidence="1 2" key="1">
    <citation type="journal article" date="2018" name="J. Biol. Chem.">
        <title>Discovery of the actinoplanic acid pathway in Streptomyces rapamycinicus reveals a genetically conserved synergism with rapamycin.</title>
        <authorList>
            <person name="Mrak P."/>
            <person name="Krastel P."/>
            <person name="Pivk Lukancic P."/>
            <person name="Tao J."/>
            <person name="Pistorius D."/>
            <person name="Moore C.M."/>
        </authorList>
    </citation>
    <scope>NUCLEOTIDE SEQUENCE [LARGE SCALE GENOMIC DNA]</scope>
    <source>
        <strain evidence="1 2">NRRL 5491</strain>
    </source>
</reference>
<dbReference type="KEGG" id="src:M271_49895"/>
<evidence type="ECO:0000313" key="1">
    <source>
        <dbReference type="EMBL" id="RLV71821.1"/>
    </source>
</evidence>
<sequence length="47" mass="4941">MNTETLFEGYSTYTDADKLAASSQADEAPATITLSVATVILTIQQGC</sequence>
<protein>
    <submittedName>
        <fullName evidence="1">Uncharacterized protein</fullName>
    </submittedName>
</protein>
<dbReference type="Proteomes" id="UP000281594">
    <property type="component" value="Unassembled WGS sequence"/>
</dbReference>
<dbReference type="EMBL" id="QYCY01000004">
    <property type="protein sequence ID" value="RLV71821.1"/>
    <property type="molecule type" value="Genomic_DNA"/>
</dbReference>
<proteinExistence type="predicted"/>
<gene>
    <name evidence="1" type="ORF">D3C57_144880</name>
</gene>
<dbReference type="RefSeq" id="WP_020874819.1">
    <property type="nucleotide sequence ID" value="NC_022785.1"/>
</dbReference>
<dbReference type="InterPro" id="IPR049906">
    <property type="entry name" value="LxmA-like_leader"/>
</dbReference>
<name>A0A0A0NXD5_STRRN</name>
<organism evidence="1 2">
    <name type="scientific">Streptomyces rapamycinicus (strain ATCC 29253 / DSM 41530 / NRRL 5491 / AYB-994)</name>
    <name type="common">Streptomyces hygroscopicus (strain ATCC 29253)</name>
    <dbReference type="NCBI Taxonomy" id="1343740"/>
    <lineage>
        <taxon>Bacteria</taxon>
        <taxon>Bacillati</taxon>
        <taxon>Actinomycetota</taxon>
        <taxon>Actinomycetes</taxon>
        <taxon>Kitasatosporales</taxon>
        <taxon>Streptomycetaceae</taxon>
        <taxon>Streptomyces</taxon>
        <taxon>Streptomyces violaceusniger group</taxon>
    </lineage>
</organism>
<accession>A0A0A0NXD5</accession>
<dbReference type="HOGENOM" id="CLU_3173855_0_0_11"/>
<evidence type="ECO:0000313" key="2">
    <source>
        <dbReference type="Proteomes" id="UP000281594"/>
    </source>
</evidence>
<dbReference type="AlphaFoldDB" id="A0A0A0NXD5"/>
<dbReference type="STRING" id="1343740.M271_49895"/>
<dbReference type="NCBIfam" id="NF038146">
    <property type="entry name" value="LxmA_leader"/>
    <property type="match status" value="1"/>
</dbReference>